<evidence type="ECO:0000256" key="4">
    <source>
        <dbReference type="ARBA" id="ARBA00022692"/>
    </source>
</evidence>
<dbReference type="GO" id="GO:0022857">
    <property type="term" value="F:transmembrane transporter activity"/>
    <property type="evidence" value="ECO:0007669"/>
    <property type="project" value="InterPro"/>
</dbReference>
<evidence type="ECO:0000313" key="11">
    <source>
        <dbReference type="Proteomes" id="UP000807353"/>
    </source>
</evidence>
<dbReference type="InterPro" id="IPR011701">
    <property type="entry name" value="MFS"/>
</dbReference>
<evidence type="ECO:0000256" key="8">
    <source>
        <dbReference type="SAM" id="Phobius"/>
    </source>
</evidence>
<dbReference type="Pfam" id="PF07690">
    <property type="entry name" value="MFS_1"/>
    <property type="match status" value="1"/>
</dbReference>
<dbReference type="PANTHER" id="PTHR23501">
    <property type="entry name" value="MAJOR FACILITATOR SUPERFAMILY"/>
    <property type="match status" value="1"/>
</dbReference>
<feature type="transmembrane region" description="Helical" evidence="8">
    <location>
        <begin position="247"/>
        <end position="268"/>
    </location>
</feature>
<dbReference type="Proteomes" id="UP000807353">
    <property type="component" value="Unassembled WGS sequence"/>
</dbReference>
<keyword evidence="5 8" id="KW-1133">Transmembrane helix</keyword>
<dbReference type="OrthoDB" id="10021397at2759"/>
<dbReference type="PRINTS" id="PR01036">
    <property type="entry name" value="TCRTETB"/>
</dbReference>
<feature type="domain" description="Major facilitator superfamily (MFS) profile" evidence="9">
    <location>
        <begin position="30"/>
        <end position="513"/>
    </location>
</feature>
<dbReference type="InterPro" id="IPR036259">
    <property type="entry name" value="MFS_trans_sf"/>
</dbReference>
<dbReference type="PROSITE" id="PS50850">
    <property type="entry name" value="MFS"/>
    <property type="match status" value="1"/>
</dbReference>
<comment type="subcellular location">
    <subcellularLocation>
        <location evidence="1">Endomembrane system</location>
        <topology evidence="1">Multi-pass membrane protein</topology>
    </subcellularLocation>
</comment>
<feature type="transmembrane region" description="Helical" evidence="8">
    <location>
        <begin position="217"/>
        <end position="241"/>
    </location>
</feature>
<feature type="transmembrane region" description="Helical" evidence="8">
    <location>
        <begin position="153"/>
        <end position="171"/>
    </location>
</feature>
<evidence type="ECO:0000256" key="2">
    <source>
        <dbReference type="ARBA" id="ARBA00008335"/>
    </source>
</evidence>
<dbReference type="PANTHER" id="PTHR23501:SF189">
    <property type="entry name" value="DRUG TRANSPORTER, PUTATIVE (AFU_ORTHOLOGUE AFUA_4G03920)-RELATED"/>
    <property type="match status" value="1"/>
</dbReference>
<keyword evidence="3" id="KW-0813">Transport</keyword>
<feature type="transmembrane region" description="Helical" evidence="8">
    <location>
        <begin position="64"/>
        <end position="83"/>
    </location>
</feature>
<feature type="transmembrane region" description="Helical" evidence="8">
    <location>
        <begin position="427"/>
        <end position="448"/>
    </location>
</feature>
<accession>A0A9P5Y8Z8</accession>
<reference evidence="10" key="1">
    <citation type="submission" date="2020-11" db="EMBL/GenBank/DDBJ databases">
        <authorList>
            <consortium name="DOE Joint Genome Institute"/>
            <person name="Ahrendt S."/>
            <person name="Riley R."/>
            <person name="Andreopoulos W."/>
            <person name="Labutti K."/>
            <person name="Pangilinan J."/>
            <person name="Ruiz-Duenas F.J."/>
            <person name="Barrasa J.M."/>
            <person name="Sanchez-Garcia M."/>
            <person name="Camarero S."/>
            <person name="Miyauchi S."/>
            <person name="Serrano A."/>
            <person name="Linde D."/>
            <person name="Babiker R."/>
            <person name="Drula E."/>
            <person name="Ayuso-Fernandez I."/>
            <person name="Pacheco R."/>
            <person name="Padilla G."/>
            <person name="Ferreira P."/>
            <person name="Barriuso J."/>
            <person name="Kellner H."/>
            <person name="Castanera R."/>
            <person name="Alfaro M."/>
            <person name="Ramirez L."/>
            <person name="Pisabarro A.G."/>
            <person name="Kuo A."/>
            <person name="Tritt A."/>
            <person name="Lipzen A."/>
            <person name="He G."/>
            <person name="Yan M."/>
            <person name="Ng V."/>
            <person name="Cullen D."/>
            <person name="Martin F."/>
            <person name="Rosso M.-N."/>
            <person name="Henrissat B."/>
            <person name="Hibbett D."/>
            <person name="Martinez A.T."/>
            <person name="Grigoriev I.V."/>
        </authorList>
    </citation>
    <scope>NUCLEOTIDE SEQUENCE</scope>
    <source>
        <strain evidence="10">CBS 247.69</strain>
    </source>
</reference>
<dbReference type="Gene3D" id="1.20.1720.10">
    <property type="entry name" value="Multidrug resistance protein D"/>
    <property type="match status" value="1"/>
</dbReference>
<feature type="transmembrane region" description="Helical" evidence="8">
    <location>
        <begin position="329"/>
        <end position="349"/>
    </location>
</feature>
<organism evidence="10 11">
    <name type="scientific">Collybia nuda</name>
    <dbReference type="NCBI Taxonomy" id="64659"/>
    <lineage>
        <taxon>Eukaryota</taxon>
        <taxon>Fungi</taxon>
        <taxon>Dikarya</taxon>
        <taxon>Basidiomycota</taxon>
        <taxon>Agaricomycotina</taxon>
        <taxon>Agaricomycetes</taxon>
        <taxon>Agaricomycetidae</taxon>
        <taxon>Agaricales</taxon>
        <taxon>Tricholomatineae</taxon>
        <taxon>Clitocybaceae</taxon>
        <taxon>Collybia</taxon>
    </lineage>
</organism>
<evidence type="ECO:0000256" key="5">
    <source>
        <dbReference type="ARBA" id="ARBA00022989"/>
    </source>
</evidence>
<dbReference type="CDD" id="cd17502">
    <property type="entry name" value="MFS_Azr1_MDR_like"/>
    <property type="match status" value="1"/>
</dbReference>
<evidence type="ECO:0000256" key="3">
    <source>
        <dbReference type="ARBA" id="ARBA00022448"/>
    </source>
</evidence>
<evidence type="ECO:0000256" key="1">
    <source>
        <dbReference type="ARBA" id="ARBA00004127"/>
    </source>
</evidence>
<feature type="region of interest" description="Disordered" evidence="7">
    <location>
        <begin position="533"/>
        <end position="564"/>
    </location>
</feature>
<dbReference type="AlphaFoldDB" id="A0A9P5Y8Z8"/>
<comment type="similarity">
    <text evidence="2">Belongs to the major facilitator superfamily.</text>
</comment>
<dbReference type="GO" id="GO:0005886">
    <property type="term" value="C:plasma membrane"/>
    <property type="evidence" value="ECO:0007669"/>
    <property type="project" value="TreeGrafter"/>
</dbReference>
<dbReference type="EMBL" id="MU150246">
    <property type="protein sequence ID" value="KAF9465573.1"/>
    <property type="molecule type" value="Genomic_DNA"/>
</dbReference>
<evidence type="ECO:0000259" key="9">
    <source>
        <dbReference type="PROSITE" id="PS50850"/>
    </source>
</evidence>
<keyword evidence="4 8" id="KW-0812">Transmembrane</keyword>
<evidence type="ECO:0000256" key="6">
    <source>
        <dbReference type="ARBA" id="ARBA00023136"/>
    </source>
</evidence>
<dbReference type="Gene3D" id="1.20.1250.20">
    <property type="entry name" value="MFS general substrate transporter like domains"/>
    <property type="match status" value="1"/>
</dbReference>
<feature type="transmembrane region" description="Helical" evidence="8">
    <location>
        <begin position="490"/>
        <end position="509"/>
    </location>
</feature>
<feature type="transmembrane region" description="Helical" evidence="8">
    <location>
        <begin position="27"/>
        <end position="52"/>
    </location>
</feature>
<feature type="transmembrane region" description="Helical" evidence="8">
    <location>
        <begin position="288"/>
        <end position="309"/>
    </location>
</feature>
<comment type="caution">
    <text evidence="10">The sequence shown here is derived from an EMBL/GenBank/DDBJ whole genome shotgun (WGS) entry which is preliminary data.</text>
</comment>
<dbReference type="SUPFAM" id="SSF103473">
    <property type="entry name" value="MFS general substrate transporter"/>
    <property type="match status" value="1"/>
</dbReference>
<keyword evidence="6 8" id="KW-0472">Membrane</keyword>
<gene>
    <name evidence="10" type="ORF">BDZ94DRAFT_1320150</name>
</gene>
<evidence type="ECO:0000313" key="10">
    <source>
        <dbReference type="EMBL" id="KAF9465573.1"/>
    </source>
</evidence>
<feature type="transmembrane region" description="Helical" evidence="8">
    <location>
        <begin position="356"/>
        <end position="374"/>
    </location>
</feature>
<proteinExistence type="inferred from homology"/>
<protein>
    <submittedName>
        <fullName evidence="10">Major facilitator superfamily domain-containing protein</fullName>
    </submittedName>
</protein>
<dbReference type="FunFam" id="1.20.1720.10:FF:000013">
    <property type="entry name" value="Related to multidrug resistance proteins"/>
    <property type="match status" value="1"/>
</dbReference>
<dbReference type="InterPro" id="IPR020846">
    <property type="entry name" value="MFS_dom"/>
</dbReference>
<evidence type="ECO:0000256" key="7">
    <source>
        <dbReference type="SAM" id="MobiDB-lite"/>
    </source>
</evidence>
<keyword evidence="11" id="KW-1185">Reference proteome</keyword>
<name>A0A9P5Y8Z8_9AGAR</name>
<dbReference type="GO" id="GO:0012505">
    <property type="term" value="C:endomembrane system"/>
    <property type="evidence" value="ECO:0007669"/>
    <property type="project" value="UniProtKB-SubCell"/>
</dbReference>
<feature type="transmembrane region" description="Helical" evidence="8">
    <location>
        <begin position="95"/>
        <end position="113"/>
    </location>
</feature>
<feature type="transmembrane region" description="Helical" evidence="8">
    <location>
        <begin position="119"/>
        <end position="141"/>
    </location>
</feature>
<feature type="transmembrane region" description="Helical" evidence="8">
    <location>
        <begin position="183"/>
        <end position="205"/>
    </location>
</feature>
<sequence>MAASIPFQGGPGNDLTDQTNYLPRRKIISVFLACASVGTVGLLDETMIAVSLPIIGSELNAGSQVSWFATAYFVTSTACQMLYGRLSDIWSRKTVLFVLMFIFFIGNLGSSLSRTFIQLVVFRAITGTGGGGLPTIAQVIVSDVVSLRQRGKYQGILGISVAFANGVGPILGGLFSQHSTWRWIFWLTMPLTGLSAILVWFFMPLKPTEGDWKRKLSLIDYIGALLILSGSTLLILSLTWAGGSYSWGSTHVLVTLLLGIITFIAFVLWEWKGPRVPLLPLSVFRERVVIGAAITQWINGFLTMVQVFYLPTFYQTAYGYSPVKSGLLLLPLTVVQTFTSTASGALVTWKGRYRELILSGWAMWAVGLGLLATLDENSSLAKQIGYSILTGVGVGQTFQPSLVAIQGALDRKDMATVTAMRSFVRNLGGSLGLAITGTIVNNVLSSYLSQSDISKDQRTAILNHPELARSLAPEIYATVLRGYRKGFRTVFLLLAGLAVFAFLTAFFLMPHRDLDRPDDKELKQKGREFVAGLKAKKASGSGEKKRESPVDTHVASARSDTVTV</sequence>